<reference evidence="10 11" key="1">
    <citation type="journal article" date="2014" name="Genome Announc.">
        <title>Draft Genome Sequence of Streptomyces fradiae ATCC 19609, a Strain Highly Sensitive to Antibiotics.</title>
        <authorList>
            <person name="Bekker O.B."/>
            <person name="Klimina K.M."/>
            <person name="Vatlin A.A."/>
            <person name="Zakharevich N.V."/>
            <person name="Kasianov A.S."/>
            <person name="Danilenko V.N."/>
        </authorList>
    </citation>
    <scope>NUCLEOTIDE SEQUENCE [LARGE SCALE GENOMIC DNA]</scope>
    <source>
        <strain evidence="10 11">ATCC 19609</strain>
    </source>
</reference>
<dbReference type="Proteomes" id="UP000028058">
    <property type="component" value="Unassembled WGS sequence"/>
</dbReference>
<keyword evidence="10" id="KW-0067">ATP-binding</keyword>
<evidence type="ECO:0000256" key="6">
    <source>
        <dbReference type="SAM" id="Coils"/>
    </source>
</evidence>
<evidence type="ECO:0000256" key="8">
    <source>
        <dbReference type="SAM" id="Phobius"/>
    </source>
</evidence>
<feature type="compositionally biased region" description="Basic and acidic residues" evidence="7">
    <location>
        <begin position="535"/>
        <end position="555"/>
    </location>
</feature>
<dbReference type="RefSeq" id="WP_050364402.1">
    <property type="nucleotide sequence ID" value="NZ_JBIRWO010000010.1"/>
</dbReference>
<dbReference type="OrthoDB" id="3357461at2"/>
<keyword evidence="5" id="KW-0418">Kinase</keyword>
<dbReference type="SUPFAM" id="SSF55874">
    <property type="entry name" value="ATPase domain of HSP90 chaperone/DNA topoisomerase II/histidine kinase"/>
    <property type="match status" value="1"/>
</dbReference>
<dbReference type="GO" id="GO:0005524">
    <property type="term" value="F:ATP binding"/>
    <property type="evidence" value="ECO:0007669"/>
    <property type="project" value="UniProtKB-KW"/>
</dbReference>
<dbReference type="PANTHER" id="PTHR45436">
    <property type="entry name" value="SENSOR HISTIDINE KINASE YKOH"/>
    <property type="match status" value="1"/>
</dbReference>
<feature type="compositionally biased region" description="Pro residues" evidence="7">
    <location>
        <begin position="447"/>
        <end position="456"/>
    </location>
</feature>
<keyword evidence="6" id="KW-0175">Coiled coil</keyword>
<protein>
    <recommendedName>
        <fullName evidence="2">histidine kinase</fullName>
        <ecNumber evidence="2">2.7.13.3</ecNumber>
    </recommendedName>
</protein>
<dbReference type="AlphaFoldDB" id="A0A420UWE8"/>
<dbReference type="GO" id="GO:0005886">
    <property type="term" value="C:plasma membrane"/>
    <property type="evidence" value="ECO:0007669"/>
    <property type="project" value="TreeGrafter"/>
</dbReference>
<dbReference type="Pfam" id="PF02518">
    <property type="entry name" value="HATPase_c"/>
    <property type="match status" value="1"/>
</dbReference>
<evidence type="ECO:0000313" key="11">
    <source>
        <dbReference type="Proteomes" id="UP000028058"/>
    </source>
</evidence>
<keyword evidence="10" id="KW-0547">Nucleotide-binding</keyword>
<keyword evidence="8" id="KW-1133">Transmembrane helix</keyword>
<keyword evidence="8" id="KW-0472">Membrane</keyword>
<evidence type="ECO:0000256" key="5">
    <source>
        <dbReference type="ARBA" id="ARBA00022777"/>
    </source>
</evidence>
<dbReference type="EC" id="2.7.13.3" evidence="2"/>
<dbReference type="PANTHER" id="PTHR45436:SF5">
    <property type="entry name" value="SENSOR HISTIDINE KINASE TRCS"/>
    <property type="match status" value="1"/>
</dbReference>
<comment type="catalytic activity">
    <reaction evidence="1">
        <text>ATP + protein L-histidine = ADP + protein N-phospho-L-histidine.</text>
        <dbReference type="EC" id="2.7.13.3"/>
    </reaction>
</comment>
<keyword evidence="8" id="KW-0812">Transmembrane</keyword>
<feature type="compositionally biased region" description="Low complexity" evidence="7">
    <location>
        <begin position="487"/>
        <end position="506"/>
    </location>
</feature>
<evidence type="ECO:0000256" key="3">
    <source>
        <dbReference type="ARBA" id="ARBA00022553"/>
    </source>
</evidence>
<accession>A0A420UWE8</accession>
<feature type="compositionally biased region" description="Low complexity" evidence="7">
    <location>
        <begin position="381"/>
        <end position="393"/>
    </location>
</feature>
<evidence type="ECO:0000259" key="9">
    <source>
        <dbReference type="Pfam" id="PF02518"/>
    </source>
</evidence>
<dbReference type="InterPro" id="IPR036890">
    <property type="entry name" value="HATPase_C_sf"/>
</dbReference>
<keyword evidence="11" id="KW-1185">Reference proteome</keyword>
<name>A0A420UWE8_9ACTN</name>
<dbReference type="GO" id="GO:0004673">
    <property type="term" value="F:protein histidine kinase activity"/>
    <property type="evidence" value="ECO:0007669"/>
    <property type="project" value="UniProtKB-EC"/>
</dbReference>
<dbReference type="Gene3D" id="3.30.565.10">
    <property type="entry name" value="Histidine kinase-like ATPase, C-terminal domain"/>
    <property type="match status" value="1"/>
</dbReference>
<dbReference type="GO" id="GO:0000160">
    <property type="term" value="P:phosphorelay signal transduction system"/>
    <property type="evidence" value="ECO:0007669"/>
    <property type="project" value="TreeGrafter"/>
</dbReference>
<evidence type="ECO:0000313" key="10">
    <source>
        <dbReference type="EMBL" id="RKM91785.1"/>
    </source>
</evidence>
<feature type="compositionally biased region" description="Low complexity" evidence="7">
    <location>
        <begin position="400"/>
        <end position="418"/>
    </location>
</feature>
<proteinExistence type="predicted"/>
<feature type="domain" description="Histidine kinase/HSP90-like ATPase" evidence="9">
    <location>
        <begin position="261"/>
        <end position="368"/>
    </location>
</feature>
<evidence type="ECO:0000256" key="2">
    <source>
        <dbReference type="ARBA" id="ARBA00012438"/>
    </source>
</evidence>
<organism evidence="10 11">
    <name type="scientific">Streptomyces xinghaiensis</name>
    <dbReference type="NCBI Taxonomy" id="1038928"/>
    <lineage>
        <taxon>Bacteria</taxon>
        <taxon>Bacillati</taxon>
        <taxon>Actinomycetota</taxon>
        <taxon>Actinomycetes</taxon>
        <taxon>Kitasatosporales</taxon>
        <taxon>Streptomycetaceae</taxon>
        <taxon>Streptomyces</taxon>
    </lineage>
</organism>
<dbReference type="InterPro" id="IPR050428">
    <property type="entry name" value="TCS_sensor_his_kinase"/>
</dbReference>
<sequence length="555" mass="58002">MVRPSIASSTFRRRFVRPAAMLLAAVAVTDPWALGGVGAGWAVACHVLTAALLVGLFERLQSALRACERETLAAREEAARHDTEWREFLTHQDARREETVRHLADVRLPAALAGEPVPAPQPAESHPGTAREYERVLAAATAAVRTVREREESLRLVVVALARRVQASSHRIQEEMAALEARHSAHPDVLEASMRGDHAAAQQARIAQSLAVLCGEWPGQQWQKPHALVDVVRAGASRIVSYQRVKVCGDQDIAAVATVVEPLVHVVAELLANATQCAPPTTHVEVTVRTVTRGAVIEIDDAGLGMDEYALEQAREIAAGRRLLGFADLGEIPQTGLAVVGRYAERHRLKVDLLPSPYGGVRAVVLVPGTLLQTLEPPAVPASRRPSAGETAHAGGGTVPAGATAVTGAVPVPPSAAAGGPGLPQRRSSRHRAAVPPLSELTGTGKLPPPPPPPSPERAGAWMGALFAGSRAGTARTREAETEDAAEAAGTSGTEGTAEAAGTGPETPEPGPSAAPTGGPWQRVGAPGLPGHDGTPGRDGRPHRDDDDDAEGHLT</sequence>
<dbReference type="InterPro" id="IPR003594">
    <property type="entry name" value="HATPase_dom"/>
</dbReference>
<feature type="transmembrane region" description="Helical" evidence="8">
    <location>
        <begin position="15"/>
        <end position="33"/>
    </location>
</feature>
<evidence type="ECO:0000256" key="1">
    <source>
        <dbReference type="ARBA" id="ARBA00000085"/>
    </source>
</evidence>
<evidence type="ECO:0000256" key="7">
    <source>
        <dbReference type="SAM" id="MobiDB-lite"/>
    </source>
</evidence>
<comment type="caution">
    <text evidence="10">The sequence shown here is derived from an EMBL/GenBank/DDBJ whole genome shotgun (WGS) entry which is preliminary data.</text>
</comment>
<keyword evidence="3" id="KW-0597">Phosphoprotein</keyword>
<keyword evidence="4" id="KW-0808">Transferase</keyword>
<evidence type="ECO:0000256" key="4">
    <source>
        <dbReference type="ARBA" id="ARBA00022679"/>
    </source>
</evidence>
<feature type="region of interest" description="Disordered" evidence="7">
    <location>
        <begin position="377"/>
        <end position="555"/>
    </location>
</feature>
<feature type="coiled-coil region" evidence="6">
    <location>
        <begin position="130"/>
        <end position="182"/>
    </location>
</feature>
<dbReference type="EMBL" id="JNAD02000016">
    <property type="protein sequence ID" value="RKM91785.1"/>
    <property type="molecule type" value="Genomic_DNA"/>
</dbReference>
<gene>
    <name evidence="10" type="ORF">SFRA_027815</name>
</gene>